<evidence type="ECO:0000313" key="1">
    <source>
        <dbReference type="EMBL" id="KMW69521.1"/>
    </source>
</evidence>
<sequence length="77" mass="9179">ISENSSFIDNEITEMHCSARIIDRESRYIHIYLIRDCISRKRKTLIISEALQELSARIYKKLLIKRLTVKRETTLLK</sequence>
<dbReference type="Proteomes" id="UP000007802">
    <property type="component" value="Unassembled WGS sequence"/>
</dbReference>
<dbReference type="EMBL" id="GG750223">
    <property type="protein sequence ID" value="KMW69521.1"/>
    <property type="molecule type" value="Genomic_DNA"/>
</dbReference>
<feature type="non-terminal residue" evidence="1">
    <location>
        <position position="1"/>
    </location>
</feature>
<organism evidence="1">
    <name type="scientific">Ajellomyces dermatitidis (strain ATCC 18188 / CBS 674.68)</name>
    <name type="common">Blastomyces dermatitidis</name>
    <dbReference type="NCBI Taxonomy" id="653446"/>
    <lineage>
        <taxon>Eukaryota</taxon>
        <taxon>Fungi</taxon>
        <taxon>Dikarya</taxon>
        <taxon>Ascomycota</taxon>
        <taxon>Pezizomycotina</taxon>
        <taxon>Eurotiomycetes</taxon>
        <taxon>Eurotiomycetidae</taxon>
        <taxon>Onygenales</taxon>
        <taxon>Ajellomycetaceae</taxon>
        <taxon>Blastomyces</taxon>
    </lineage>
</organism>
<feature type="non-terminal residue" evidence="1">
    <location>
        <position position="77"/>
    </location>
</feature>
<reference evidence="1" key="1">
    <citation type="submission" date="2010-03" db="EMBL/GenBank/DDBJ databases">
        <title>Annotation of Blastomyces dermatitidis strain ATCC 18188.</title>
        <authorList>
            <consortium name="The Broad Institute Genome Sequencing Platform"/>
            <consortium name="Broad Institute Genome Sequencing Center for Infectious Disease."/>
            <person name="Cuomo C."/>
            <person name="Klein B."/>
            <person name="Sullivan T."/>
            <person name="Heitman J."/>
            <person name="Young S."/>
            <person name="Zeng Q."/>
            <person name="Gargeya S."/>
            <person name="Alvarado L."/>
            <person name="Berlin A.M."/>
            <person name="Chapman S.B."/>
            <person name="Chen Z."/>
            <person name="Freedman E."/>
            <person name="Gellesch M."/>
            <person name="Goldberg J."/>
            <person name="Griggs A."/>
            <person name="Gujja S."/>
            <person name="Heilman E."/>
            <person name="Heiman D."/>
            <person name="Howarth C."/>
            <person name="Mehta T."/>
            <person name="Neiman D."/>
            <person name="Pearson M."/>
            <person name="Roberts A."/>
            <person name="Saif S."/>
            <person name="Shea T."/>
            <person name="Shenoy N."/>
            <person name="Sisk P."/>
            <person name="Stolte C."/>
            <person name="Sykes S."/>
            <person name="White J."/>
            <person name="Yandava C."/>
            <person name="Haas B."/>
            <person name="Nusbaum C."/>
            <person name="Birren B."/>
        </authorList>
    </citation>
    <scope>NUCLEOTIDE SEQUENCE</scope>
    <source>
        <strain evidence="1">ATCC 18188</strain>
    </source>
</reference>
<accession>A0A0J9ETW4</accession>
<gene>
    <name evidence="1" type="ORF">BDDG_13662</name>
</gene>
<protein>
    <submittedName>
        <fullName evidence="1">Uncharacterized protein</fullName>
    </submittedName>
</protein>
<dbReference type="AlphaFoldDB" id="A0A0J9ETW4"/>
<name>A0A0J9ETW4_AJEDA</name>
<proteinExistence type="predicted"/>